<protein>
    <submittedName>
        <fullName evidence="2">Uncharacterized protein</fullName>
    </submittedName>
</protein>
<dbReference type="AlphaFoldDB" id="A0A1M6LJS8"/>
<feature type="signal peptide" evidence="1">
    <location>
        <begin position="1"/>
        <end position="20"/>
    </location>
</feature>
<reference evidence="2 3" key="1">
    <citation type="submission" date="2016-11" db="EMBL/GenBank/DDBJ databases">
        <authorList>
            <person name="Jaros S."/>
            <person name="Januszkiewicz K."/>
            <person name="Wedrychowicz H."/>
        </authorList>
    </citation>
    <scope>NUCLEOTIDE SEQUENCE [LARGE SCALE GENOMIC DNA]</scope>
    <source>
        <strain evidence="2 3">CGMCC 1.8863</strain>
    </source>
</reference>
<dbReference type="STRING" id="558155.SAMN04487911_1325"/>
<organism evidence="2 3">
    <name type="scientific">Arenibacter nanhaiticus</name>
    <dbReference type="NCBI Taxonomy" id="558155"/>
    <lineage>
        <taxon>Bacteria</taxon>
        <taxon>Pseudomonadati</taxon>
        <taxon>Bacteroidota</taxon>
        <taxon>Flavobacteriia</taxon>
        <taxon>Flavobacteriales</taxon>
        <taxon>Flavobacteriaceae</taxon>
        <taxon>Arenibacter</taxon>
    </lineage>
</organism>
<dbReference type="OrthoDB" id="1445617at2"/>
<evidence type="ECO:0000313" key="2">
    <source>
        <dbReference type="EMBL" id="SHJ71410.1"/>
    </source>
</evidence>
<name>A0A1M6LJS8_9FLAO</name>
<accession>A0A1M6LJS8</accession>
<proteinExistence type="predicted"/>
<evidence type="ECO:0000256" key="1">
    <source>
        <dbReference type="SAM" id="SignalP"/>
    </source>
</evidence>
<keyword evidence="3" id="KW-1185">Reference proteome</keyword>
<dbReference type="RefSeq" id="WP_143150536.1">
    <property type="nucleotide sequence ID" value="NZ_FQYX01000032.1"/>
</dbReference>
<sequence>MLLILFLSIGHIAMASTSVANDVVENFPGEIQKDHSLVDQASLRRGNIFNLSVAYEIPVVNQFNRDFKNFLYRIRPGYYLAFRHPIVKMDAEQPVSVSLDTFTIIYPFHTFF</sequence>
<keyword evidence="1" id="KW-0732">Signal</keyword>
<gene>
    <name evidence="2" type="ORF">SAMN04487911_1325</name>
</gene>
<dbReference type="Proteomes" id="UP000184231">
    <property type="component" value="Unassembled WGS sequence"/>
</dbReference>
<evidence type="ECO:0000313" key="3">
    <source>
        <dbReference type="Proteomes" id="UP000184231"/>
    </source>
</evidence>
<feature type="chain" id="PRO_5012545232" evidence="1">
    <location>
        <begin position="21"/>
        <end position="112"/>
    </location>
</feature>
<dbReference type="EMBL" id="FQYX01000032">
    <property type="protein sequence ID" value="SHJ71410.1"/>
    <property type="molecule type" value="Genomic_DNA"/>
</dbReference>